<dbReference type="Pfam" id="PF07690">
    <property type="entry name" value="MFS_1"/>
    <property type="match status" value="1"/>
</dbReference>
<name>A0ABV5DXG4_9ACTN</name>
<feature type="transmembrane region" description="Helical" evidence="7">
    <location>
        <begin position="284"/>
        <end position="303"/>
    </location>
</feature>
<dbReference type="Proteomes" id="UP001585053">
    <property type="component" value="Unassembled WGS sequence"/>
</dbReference>
<dbReference type="CDD" id="cd17324">
    <property type="entry name" value="MFS_NepI_like"/>
    <property type="match status" value="1"/>
</dbReference>
<keyword evidence="3 7" id="KW-0812">Transmembrane</keyword>
<evidence type="ECO:0000313" key="10">
    <source>
        <dbReference type="Proteomes" id="UP001585053"/>
    </source>
</evidence>
<comment type="subcellular location">
    <subcellularLocation>
        <location evidence="1">Cell membrane</location>
        <topology evidence="1">Multi-pass membrane protein</topology>
    </subcellularLocation>
</comment>
<protein>
    <submittedName>
        <fullName evidence="9">Cmx/CmrA family chloramphenicol efflux MFS transporter</fullName>
    </submittedName>
</protein>
<gene>
    <name evidence="9" type="ORF">VSQ78_16355</name>
</gene>
<proteinExistence type="predicted"/>
<feature type="transmembrane region" description="Helical" evidence="7">
    <location>
        <begin position="175"/>
        <end position="193"/>
    </location>
</feature>
<dbReference type="NCBIfam" id="NF033135">
    <property type="entry name" value="cmx_cmrA"/>
    <property type="match status" value="1"/>
</dbReference>
<dbReference type="InterPro" id="IPR011701">
    <property type="entry name" value="MFS"/>
</dbReference>
<comment type="caution">
    <text evidence="9">The sequence shown here is derived from an EMBL/GenBank/DDBJ whole genome shotgun (WGS) entry which is preliminary data.</text>
</comment>
<evidence type="ECO:0000313" key="9">
    <source>
        <dbReference type="EMBL" id="MFB8769279.1"/>
    </source>
</evidence>
<evidence type="ECO:0000256" key="3">
    <source>
        <dbReference type="ARBA" id="ARBA00022692"/>
    </source>
</evidence>
<feature type="transmembrane region" description="Helical" evidence="7">
    <location>
        <begin position="143"/>
        <end position="169"/>
    </location>
</feature>
<dbReference type="EMBL" id="JAYMRS010000005">
    <property type="protein sequence ID" value="MFB8769279.1"/>
    <property type="molecule type" value="Genomic_DNA"/>
</dbReference>
<feature type="transmembrane region" description="Helical" evidence="7">
    <location>
        <begin position="54"/>
        <end position="74"/>
    </location>
</feature>
<sequence>MSAHPVTFTNFGWMLMPALLYLLAVAVFAQGTSEFVLAGLLLGVSADFDVSSARAGLLTSAFAIGMVIGAPLMAALGRGLPPRRTLAGFLTLFVLAHVVGALTRDFDVLFATRVLAALANAGFLAVTLSTVADLVPAERRARALSVILGGTTLALVAGVPAGSLIGSLLGWRASLWAIAAVSLIALCGVALAAPKSSSSVERGPFPLGRELRALAGRPLQVNLALGVLVNGATFCVFTYLVVIASGPAGVAENVLPAVPAVFGAGAFVGVTVAGRLGDVSWYRLIAWTGPLLVLGWALMASTLDMAPLFWALLFVQGALSFALGGTLISRIMVTAHEAPTMGGSFATVALNLGAVLGPIVGGVSIEALGERGRCSPGRSRPRRPSCSGGARRRRGAERGRGARSLLEGIRCELTCPARAGPDRENA</sequence>
<evidence type="ECO:0000259" key="8">
    <source>
        <dbReference type="PROSITE" id="PS50850"/>
    </source>
</evidence>
<feature type="transmembrane region" description="Helical" evidence="7">
    <location>
        <begin position="110"/>
        <end position="131"/>
    </location>
</feature>
<dbReference type="PANTHER" id="PTHR43124:SF3">
    <property type="entry name" value="CHLORAMPHENICOL EFFLUX PUMP RV0191"/>
    <property type="match status" value="1"/>
</dbReference>
<evidence type="ECO:0000256" key="7">
    <source>
        <dbReference type="SAM" id="Phobius"/>
    </source>
</evidence>
<evidence type="ECO:0000256" key="6">
    <source>
        <dbReference type="SAM" id="MobiDB-lite"/>
    </source>
</evidence>
<dbReference type="Gene3D" id="1.20.1250.20">
    <property type="entry name" value="MFS general substrate transporter like domains"/>
    <property type="match status" value="1"/>
</dbReference>
<keyword evidence="4 7" id="KW-1133">Transmembrane helix</keyword>
<feature type="transmembrane region" description="Helical" evidence="7">
    <location>
        <begin position="345"/>
        <end position="365"/>
    </location>
</feature>
<feature type="compositionally biased region" description="Low complexity" evidence="6">
    <location>
        <begin position="374"/>
        <end position="389"/>
    </location>
</feature>
<dbReference type="InterPro" id="IPR036259">
    <property type="entry name" value="MFS_trans_sf"/>
</dbReference>
<evidence type="ECO:0000256" key="4">
    <source>
        <dbReference type="ARBA" id="ARBA00022989"/>
    </source>
</evidence>
<dbReference type="InterPro" id="IPR020846">
    <property type="entry name" value="MFS_dom"/>
</dbReference>
<feature type="region of interest" description="Disordered" evidence="6">
    <location>
        <begin position="371"/>
        <end position="401"/>
    </location>
</feature>
<evidence type="ECO:0000256" key="2">
    <source>
        <dbReference type="ARBA" id="ARBA00022475"/>
    </source>
</evidence>
<dbReference type="InterPro" id="IPR050189">
    <property type="entry name" value="MFS_Efflux_Transporters"/>
</dbReference>
<feature type="domain" description="Major facilitator superfamily (MFS) profile" evidence="8">
    <location>
        <begin position="19"/>
        <end position="426"/>
    </location>
</feature>
<keyword evidence="10" id="KW-1185">Reference proteome</keyword>
<keyword evidence="5 7" id="KW-0472">Membrane</keyword>
<feature type="transmembrane region" description="Helical" evidence="7">
    <location>
        <begin position="221"/>
        <end position="242"/>
    </location>
</feature>
<dbReference type="SUPFAM" id="SSF103473">
    <property type="entry name" value="MFS general substrate transporter"/>
    <property type="match status" value="1"/>
</dbReference>
<evidence type="ECO:0000256" key="5">
    <source>
        <dbReference type="ARBA" id="ARBA00023136"/>
    </source>
</evidence>
<dbReference type="PROSITE" id="PS50850">
    <property type="entry name" value="MFS"/>
    <property type="match status" value="1"/>
</dbReference>
<reference evidence="9 10" key="1">
    <citation type="submission" date="2024-01" db="EMBL/GenBank/DDBJ databases">
        <title>Genome mining of biosynthetic gene clusters to explore secondary metabolites of Streptomyces sp.</title>
        <authorList>
            <person name="Baig A."/>
            <person name="Ajitkumar Shintre N."/>
            <person name="Kumar H."/>
            <person name="Anbarasu A."/>
            <person name="Ramaiah S."/>
        </authorList>
    </citation>
    <scope>NUCLEOTIDE SEQUENCE [LARGE SCALE GENOMIC DNA]</scope>
    <source>
        <strain evidence="9 10">A01</strain>
    </source>
</reference>
<organism evidence="9 10">
    <name type="scientific">Nocardiopsis alba</name>
    <dbReference type="NCBI Taxonomy" id="53437"/>
    <lineage>
        <taxon>Bacteria</taxon>
        <taxon>Bacillati</taxon>
        <taxon>Actinomycetota</taxon>
        <taxon>Actinomycetes</taxon>
        <taxon>Streptosporangiales</taxon>
        <taxon>Nocardiopsidaceae</taxon>
        <taxon>Nocardiopsis</taxon>
    </lineage>
</organism>
<dbReference type="PANTHER" id="PTHR43124">
    <property type="entry name" value="PURINE EFFLUX PUMP PBUE"/>
    <property type="match status" value="1"/>
</dbReference>
<feature type="transmembrane region" description="Helical" evidence="7">
    <location>
        <begin position="254"/>
        <end position="272"/>
    </location>
</feature>
<accession>A0ABV5DXG4</accession>
<evidence type="ECO:0000256" key="1">
    <source>
        <dbReference type="ARBA" id="ARBA00004651"/>
    </source>
</evidence>
<keyword evidence="2" id="KW-1003">Cell membrane</keyword>
<feature type="transmembrane region" description="Helical" evidence="7">
    <location>
        <begin position="86"/>
        <end position="104"/>
    </location>
</feature>
<feature type="transmembrane region" description="Helical" evidence="7">
    <location>
        <begin position="309"/>
        <end position="333"/>
    </location>
</feature>